<dbReference type="Pfam" id="PF16220">
    <property type="entry name" value="DUF4880"/>
    <property type="match status" value="1"/>
</dbReference>
<proteinExistence type="predicted"/>
<dbReference type="GO" id="GO:0016989">
    <property type="term" value="F:sigma factor antagonist activity"/>
    <property type="evidence" value="ECO:0007669"/>
    <property type="project" value="TreeGrafter"/>
</dbReference>
<name>A0A2G4YVX9_9PROT</name>
<comment type="caution">
    <text evidence="4">The sequence shown here is derived from an EMBL/GenBank/DDBJ whole genome shotgun (WGS) entry which is preliminary data.</text>
</comment>
<dbReference type="InParanoid" id="A0A2G4YVX9"/>
<evidence type="ECO:0000313" key="5">
    <source>
        <dbReference type="Proteomes" id="UP000229730"/>
    </source>
</evidence>
<evidence type="ECO:0000259" key="1">
    <source>
        <dbReference type="Pfam" id="PF04773"/>
    </source>
</evidence>
<dbReference type="InterPro" id="IPR006860">
    <property type="entry name" value="FecR"/>
</dbReference>
<dbReference type="Proteomes" id="UP000229730">
    <property type="component" value="Unassembled WGS sequence"/>
</dbReference>
<protein>
    <recommendedName>
        <fullName evidence="6">FecR protein domain-containing protein</fullName>
    </recommendedName>
</protein>
<dbReference type="FunCoup" id="A0A2G4YVX9">
    <property type="interactions" value="128"/>
</dbReference>
<gene>
    <name evidence="4" type="ORF">CRD36_00480</name>
</gene>
<evidence type="ECO:0000259" key="2">
    <source>
        <dbReference type="Pfam" id="PF16220"/>
    </source>
</evidence>
<feature type="domain" description="Protein FecR C-terminal" evidence="3">
    <location>
        <begin position="268"/>
        <end position="335"/>
    </location>
</feature>
<dbReference type="PANTHER" id="PTHR30273">
    <property type="entry name" value="PERIPLASMIC SIGNAL SENSOR AND SIGMA FACTOR ACTIVATOR FECR-RELATED"/>
    <property type="match status" value="1"/>
</dbReference>
<evidence type="ECO:0000313" key="4">
    <source>
        <dbReference type="EMBL" id="PHZ86400.1"/>
    </source>
</evidence>
<evidence type="ECO:0008006" key="6">
    <source>
        <dbReference type="Google" id="ProtNLM"/>
    </source>
</evidence>
<dbReference type="Gene3D" id="3.55.50.30">
    <property type="match status" value="1"/>
</dbReference>
<feature type="domain" description="FecR protein" evidence="1">
    <location>
        <begin position="124"/>
        <end position="213"/>
    </location>
</feature>
<accession>A0A2G4YVX9</accession>
<organism evidence="4 5">
    <name type="scientific">Paremcibacter congregatus</name>
    <dbReference type="NCBI Taxonomy" id="2043170"/>
    <lineage>
        <taxon>Bacteria</taxon>
        <taxon>Pseudomonadati</taxon>
        <taxon>Pseudomonadota</taxon>
        <taxon>Alphaproteobacteria</taxon>
        <taxon>Emcibacterales</taxon>
        <taxon>Emcibacteraceae</taxon>
        <taxon>Paremcibacter</taxon>
    </lineage>
</organism>
<dbReference type="PANTHER" id="PTHR30273:SF2">
    <property type="entry name" value="PROTEIN FECR"/>
    <property type="match status" value="1"/>
</dbReference>
<evidence type="ECO:0000259" key="3">
    <source>
        <dbReference type="Pfam" id="PF16344"/>
    </source>
</evidence>
<dbReference type="InterPro" id="IPR032623">
    <property type="entry name" value="FecR_N"/>
</dbReference>
<dbReference type="Pfam" id="PF04773">
    <property type="entry name" value="FecR"/>
    <property type="match status" value="1"/>
</dbReference>
<dbReference type="Pfam" id="PF16344">
    <property type="entry name" value="FecR_C"/>
    <property type="match status" value="1"/>
</dbReference>
<dbReference type="InterPro" id="IPR032508">
    <property type="entry name" value="FecR_C"/>
</dbReference>
<feature type="domain" description="FecR N-terminal" evidence="2">
    <location>
        <begin position="16"/>
        <end position="55"/>
    </location>
</feature>
<dbReference type="PIRSF" id="PIRSF018266">
    <property type="entry name" value="FecR"/>
    <property type="match status" value="1"/>
</dbReference>
<dbReference type="OrthoDB" id="9798846at2"/>
<reference evidence="4 5" key="1">
    <citation type="submission" date="2017-10" db="EMBL/GenBank/DDBJ databases">
        <title>Frigbacter circumglobatus gen. nov. sp. nov., isolated from sediment cultured in situ.</title>
        <authorList>
            <person name="Zhao Z."/>
        </authorList>
    </citation>
    <scope>NUCLEOTIDE SEQUENCE [LARGE SCALE GENOMIC DNA]</scope>
    <source>
        <strain evidence="4 5">ZYL</strain>
    </source>
</reference>
<dbReference type="RefSeq" id="WP_099470777.1">
    <property type="nucleotide sequence ID" value="NZ_CP041025.1"/>
</dbReference>
<sequence>MSNIINLVPAEKLTIEASQWVIKLDGQRLSPTEFAAFKAWVTSSEAHETAFRSAAGTWGNLDILKQVPTLSSLKTQQRAHSVFWWGKFHLKQVSMAAALILLVTFSVNQLLHNAAPALPVIYGTALGDNKSIELSDGSRVILNTESQVEIQYEANRRVIKLLKGEAHFEVASNKARPFEVYAGTNIVRAIGTAFAVQVKPEMVAVTVTEGTVQLATLVQDPEDRSVKEVSLAFVQKGQTAEFNENIKTINSIAPNELDRRLAWRSGTLVFNGQPLEQVIEEIHRYTTTQIIIADPEIRSLKIGGYFKTSEIEDMLKALETGFNVTVTRINKNLVYLSKSNKN</sequence>
<dbReference type="AlphaFoldDB" id="A0A2G4YVX9"/>
<dbReference type="Gene3D" id="2.60.120.1440">
    <property type="match status" value="1"/>
</dbReference>
<keyword evidence="5" id="KW-1185">Reference proteome</keyword>
<dbReference type="EMBL" id="PDEM01000007">
    <property type="protein sequence ID" value="PHZ86400.1"/>
    <property type="molecule type" value="Genomic_DNA"/>
</dbReference>
<dbReference type="InterPro" id="IPR012373">
    <property type="entry name" value="Ferrdict_sens_TM"/>
</dbReference>